<name>A0A975GSE5_9BACT</name>
<dbReference type="CDD" id="cd04182">
    <property type="entry name" value="GT_2_like_f"/>
    <property type="match status" value="1"/>
</dbReference>
<dbReference type="GO" id="GO:0016779">
    <property type="term" value="F:nucleotidyltransferase activity"/>
    <property type="evidence" value="ECO:0007669"/>
    <property type="project" value="UniProtKB-ARBA"/>
</dbReference>
<evidence type="ECO:0000259" key="2">
    <source>
        <dbReference type="Pfam" id="PF12804"/>
    </source>
</evidence>
<organism evidence="3 4">
    <name type="scientific">Desulfonema magnum</name>
    <dbReference type="NCBI Taxonomy" id="45655"/>
    <lineage>
        <taxon>Bacteria</taxon>
        <taxon>Pseudomonadati</taxon>
        <taxon>Thermodesulfobacteriota</taxon>
        <taxon>Desulfobacteria</taxon>
        <taxon>Desulfobacterales</taxon>
        <taxon>Desulfococcaceae</taxon>
        <taxon>Desulfonema</taxon>
    </lineage>
</organism>
<dbReference type="CDD" id="cd00077">
    <property type="entry name" value="HDc"/>
    <property type="match status" value="1"/>
</dbReference>
<dbReference type="KEGG" id="dmm:dnm_080220"/>
<feature type="domain" description="HD" evidence="1">
    <location>
        <begin position="254"/>
        <end position="347"/>
    </location>
</feature>
<dbReference type="Proteomes" id="UP000663722">
    <property type="component" value="Chromosome"/>
</dbReference>
<dbReference type="PANTHER" id="PTHR43777">
    <property type="entry name" value="MOLYBDENUM COFACTOR CYTIDYLYLTRANSFERASE"/>
    <property type="match status" value="1"/>
</dbReference>
<evidence type="ECO:0000259" key="1">
    <source>
        <dbReference type="Pfam" id="PF01966"/>
    </source>
</evidence>
<dbReference type="SUPFAM" id="SSF109604">
    <property type="entry name" value="HD-domain/PDEase-like"/>
    <property type="match status" value="1"/>
</dbReference>
<dbReference type="PANTHER" id="PTHR43777:SF1">
    <property type="entry name" value="MOLYBDENUM COFACTOR CYTIDYLYLTRANSFERASE"/>
    <property type="match status" value="1"/>
</dbReference>
<dbReference type="RefSeq" id="WP_207679515.1">
    <property type="nucleotide sequence ID" value="NZ_CP061800.1"/>
</dbReference>
<dbReference type="Pfam" id="PF01966">
    <property type="entry name" value="HD"/>
    <property type="match status" value="1"/>
</dbReference>
<dbReference type="Gene3D" id="1.10.3210.10">
    <property type="entry name" value="Hypothetical protein af1432"/>
    <property type="match status" value="1"/>
</dbReference>
<dbReference type="InterPro" id="IPR029044">
    <property type="entry name" value="Nucleotide-diphossugar_trans"/>
</dbReference>
<proteinExistence type="predicted"/>
<sequence length="410" mass="46049">MTNHNSQLTKITAIILAAGYSSRMGDFKPLMRLGEMTILERQIRLFQSAGVMDIRVVAGHRSSDILNVLGPLNVRGIVNEQYAEGMFSSVLAGIKSLEPDREAFFILPVDIPLVRRQTVLDLLKAFEIRNSKLEAYNSESAPDIASQVSSFKFQVSSFILYPNFQGERGHPPLIASAYVDEIIRWSGQGGLRAFLEQYEKDAADVEVADECMLLDLDTPADYQQLLKRYDKYEIPTSQECVTLMTKTFAVKERVFRHCQTVARVALRLGEELNRAGCHIDLELLTAAGLLHDLAREKPAHAAEGARILNEMGYCAVAEVVSEHMDIILGDEETISVKEILYLADKLTQGDRIVSEITKRFEQKMAHYANDPEIIAAIKQRLDNALRIKQRFENMTGTTLETVLAEIHQAF</sequence>
<dbReference type="InterPro" id="IPR025877">
    <property type="entry name" value="MobA-like_NTP_Trfase"/>
</dbReference>
<keyword evidence="4" id="KW-1185">Reference proteome</keyword>
<evidence type="ECO:0000313" key="4">
    <source>
        <dbReference type="Proteomes" id="UP000663722"/>
    </source>
</evidence>
<dbReference type="InterPro" id="IPR003607">
    <property type="entry name" value="HD/PDEase_dom"/>
</dbReference>
<dbReference type="SUPFAM" id="SSF53448">
    <property type="entry name" value="Nucleotide-diphospho-sugar transferases"/>
    <property type="match status" value="1"/>
</dbReference>
<evidence type="ECO:0000313" key="3">
    <source>
        <dbReference type="EMBL" id="QTA91949.1"/>
    </source>
</evidence>
<dbReference type="AlphaFoldDB" id="A0A975GSE5"/>
<accession>A0A975GSE5</accession>
<dbReference type="Gene3D" id="3.90.550.10">
    <property type="entry name" value="Spore Coat Polysaccharide Biosynthesis Protein SpsA, Chain A"/>
    <property type="match status" value="1"/>
</dbReference>
<dbReference type="EMBL" id="CP061800">
    <property type="protein sequence ID" value="QTA91949.1"/>
    <property type="molecule type" value="Genomic_DNA"/>
</dbReference>
<gene>
    <name evidence="3" type="ORF">dnm_080220</name>
</gene>
<feature type="domain" description="MobA-like NTP transferase" evidence="2">
    <location>
        <begin position="13"/>
        <end position="199"/>
    </location>
</feature>
<reference evidence="3" key="1">
    <citation type="journal article" date="2021" name="Microb. Physiol.">
        <title>Proteogenomic Insights into the Physiology of Marine, Sulfate-Reducing, Filamentous Desulfonema limicola and Desulfonema magnum.</title>
        <authorList>
            <person name="Schnaars V."/>
            <person name="Wohlbrand L."/>
            <person name="Scheve S."/>
            <person name="Hinrichs C."/>
            <person name="Reinhardt R."/>
            <person name="Rabus R."/>
        </authorList>
    </citation>
    <scope>NUCLEOTIDE SEQUENCE</scope>
    <source>
        <strain evidence="3">4be13</strain>
    </source>
</reference>
<dbReference type="InterPro" id="IPR006674">
    <property type="entry name" value="HD_domain"/>
</dbReference>
<dbReference type="Pfam" id="PF12804">
    <property type="entry name" value="NTP_transf_3"/>
    <property type="match status" value="1"/>
</dbReference>
<keyword evidence="3" id="KW-0808">Transferase</keyword>
<protein>
    <submittedName>
        <fullName evidence="3">NTP transferase domain-containing protein, HD domain-containing</fullName>
    </submittedName>
</protein>